<evidence type="ECO:0000259" key="5">
    <source>
        <dbReference type="PROSITE" id="PS50931"/>
    </source>
</evidence>
<protein>
    <submittedName>
        <fullName evidence="6">LysR substrate-binding domain-containing protein</fullName>
    </submittedName>
</protein>
<evidence type="ECO:0000313" key="7">
    <source>
        <dbReference type="Proteomes" id="UP001529491"/>
    </source>
</evidence>
<evidence type="ECO:0000256" key="1">
    <source>
        <dbReference type="ARBA" id="ARBA00009437"/>
    </source>
</evidence>
<dbReference type="PANTHER" id="PTHR30126">
    <property type="entry name" value="HTH-TYPE TRANSCRIPTIONAL REGULATOR"/>
    <property type="match status" value="1"/>
</dbReference>
<dbReference type="Pfam" id="PF03466">
    <property type="entry name" value="LysR_substrate"/>
    <property type="match status" value="1"/>
</dbReference>
<dbReference type="PANTHER" id="PTHR30126:SF94">
    <property type="entry name" value="LYSR FAMILY TRANSCRIPTIONAL REGULATOR"/>
    <property type="match status" value="1"/>
</dbReference>
<sequence length="293" mass="32440">MRITLKQLSIFKAIHNSGQISKAAKTLYMSVPAVSMALKELENSLGSRLFERNSNGLMINDNGTVILPYANDMLSKAVQLEQIFVEKTNGVRGTLKVGSSKTAGNYVLSRKIPLFKKNNPFVDIKLVIEDSATIEKMVSEKELDLGFIDAKPGCKNICTQQWIKDDICIVAGATNPISATVVCPTSLSKELWVLEQASSISRTRAIQLLKSAKVNIEQELTMTTMGAIKRAISTGIGISVLPWLAVVEEVKRGDLVKIELAGWDHCRHYWSIYREDEALSELAAKFHDFCYGK</sequence>
<dbReference type="PROSITE" id="PS50931">
    <property type="entry name" value="HTH_LYSR"/>
    <property type="match status" value="1"/>
</dbReference>
<accession>A0ABZ0K2D4</accession>
<dbReference type="SUPFAM" id="SSF53850">
    <property type="entry name" value="Periplasmic binding protein-like II"/>
    <property type="match status" value="1"/>
</dbReference>
<dbReference type="InterPro" id="IPR000847">
    <property type="entry name" value="LysR_HTH_N"/>
</dbReference>
<dbReference type="InterPro" id="IPR036390">
    <property type="entry name" value="WH_DNA-bd_sf"/>
</dbReference>
<dbReference type="PRINTS" id="PR00039">
    <property type="entry name" value="HTHLYSR"/>
</dbReference>
<dbReference type="EMBL" id="CP136522">
    <property type="protein sequence ID" value="WOT05954.1"/>
    <property type="molecule type" value="Genomic_DNA"/>
</dbReference>
<organism evidence="6 7">
    <name type="scientific">Shewanella youngdeokensis</name>
    <dbReference type="NCBI Taxonomy" id="2999068"/>
    <lineage>
        <taxon>Bacteria</taxon>
        <taxon>Pseudomonadati</taxon>
        <taxon>Pseudomonadota</taxon>
        <taxon>Gammaproteobacteria</taxon>
        <taxon>Alteromonadales</taxon>
        <taxon>Shewanellaceae</taxon>
        <taxon>Shewanella</taxon>
    </lineage>
</organism>
<dbReference type="RefSeq" id="WP_310470220.1">
    <property type="nucleotide sequence ID" value="NZ_CP136522.1"/>
</dbReference>
<keyword evidence="2" id="KW-0805">Transcription regulation</keyword>
<evidence type="ECO:0000313" key="6">
    <source>
        <dbReference type="EMBL" id="WOT05954.1"/>
    </source>
</evidence>
<dbReference type="SUPFAM" id="SSF46785">
    <property type="entry name" value="Winged helix' DNA-binding domain"/>
    <property type="match status" value="1"/>
</dbReference>
<gene>
    <name evidence="6" type="ORF">RGE70_03830</name>
</gene>
<keyword evidence="3" id="KW-0238">DNA-binding</keyword>
<feature type="domain" description="HTH lysR-type" evidence="5">
    <location>
        <begin position="3"/>
        <end position="60"/>
    </location>
</feature>
<evidence type="ECO:0000256" key="3">
    <source>
        <dbReference type="ARBA" id="ARBA00023125"/>
    </source>
</evidence>
<keyword evidence="4" id="KW-0804">Transcription</keyword>
<evidence type="ECO:0000256" key="2">
    <source>
        <dbReference type="ARBA" id="ARBA00023015"/>
    </source>
</evidence>
<dbReference type="Pfam" id="PF00126">
    <property type="entry name" value="HTH_1"/>
    <property type="match status" value="1"/>
</dbReference>
<reference evidence="6 7" key="1">
    <citation type="submission" date="2023-10" db="EMBL/GenBank/DDBJ databases">
        <title>Complete genome sequence of Shewanella sp. DAU334.</title>
        <authorList>
            <person name="Lee Y.-S."/>
            <person name="Jeong H.-R."/>
            <person name="Hwang E.-J."/>
            <person name="Choi Y.-L."/>
            <person name="Kim G.-D."/>
        </authorList>
    </citation>
    <scope>NUCLEOTIDE SEQUENCE [LARGE SCALE GENOMIC DNA]</scope>
    <source>
        <strain evidence="6 7">DAU334</strain>
    </source>
</reference>
<dbReference type="InterPro" id="IPR036388">
    <property type="entry name" value="WH-like_DNA-bd_sf"/>
</dbReference>
<keyword evidence="7" id="KW-1185">Reference proteome</keyword>
<dbReference type="Proteomes" id="UP001529491">
    <property type="component" value="Chromosome"/>
</dbReference>
<evidence type="ECO:0000256" key="4">
    <source>
        <dbReference type="ARBA" id="ARBA00023163"/>
    </source>
</evidence>
<dbReference type="Gene3D" id="3.40.190.10">
    <property type="entry name" value="Periplasmic binding protein-like II"/>
    <property type="match status" value="2"/>
</dbReference>
<comment type="similarity">
    <text evidence="1">Belongs to the LysR transcriptional regulatory family.</text>
</comment>
<proteinExistence type="inferred from homology"/>
<dbReference type="InterPro" id="IPR005119">
    <property type="entry name" value="LysR_subst-bd"/>
</dbReference>
<name>A0ABZ0K2D4_9GAMM</name>
<dbReference type="Gene3D" id="1.10.10.10">
    <property type="entry name" value="Winged helix-like DNA-binding domain superfamily/Winged helix DNA-binding domain"/>
    <property type="match status" value="1"/>
</dbReference>